<proteinExistence type="inferred from homology"/>
<dbReference type="CDD" id="cd06558">
    <property type="entry name" value="crotonase-like"/>
    <property type="match status" value="1"/>
</dbReference>
<dbReference type="GO" id="GO:0008300">
    <property type="term" value="P:isoprenoid catabolic process"/>
    <property type="evidence" value="ECO:0007669"/>
    <property type="project" value="TreeGrafter"/>
</dbReference>
<dbReference type="GO" id="GO:0004300">
    <property type="term" value="F:enoyl-CoA hydratase activity"/>
    <property type="evidence" value="ECO:0007669"/>
    <property type="project" value="UniProtKB-EC"/>
</dbReference>
<dbReference type="AlphaFoldDB" id="A0A6I6MHX4"/>
<dbReference type="EMBL" id="CP047045">
    <property type="protein sequence ID" value="QGZ94595.1"/>
    <property type="molecule type" value="Genomic_DNA"/>
</dbReference>
<name>A0A6I6MHX4_9CAUL</name>
<sequence>MTLAPDPVLLDVSPEGVAILTLNQPEKRNAFDELMIANLSEQFETLKGADHVRVVFIRGAGPTLCAGADIDWMRRGGERTVADNEADALALARMLRHLHELPQLTVAVAHGAAMGGGAGLLAACDIAIAVKDTKIRFSEVCLGLTPATIAPYVVEAVGPRWAKALFASAESFDAEWAEKIGLVQYTVEDEAALKGMMEHVSDLALAAAPGAVADAKALVRFVTGHKIDDALSKETARRIAVRRASAEGKEGLAAFLEKRKPEWNS</sequence>
<protein>
    <submittedName>
        <fullName evidence="2">Putative enoyl-CoA hydratase</fullName>
        <ecNumber evidence="2">4.2.1.17</ecNumber>
    </submittedName>
</protein>
<dbReference type="RefSeq" id="WP_158765522.1">
    <property type="nucleotide sequence ID" value="NZ_CP047045.1"/>
</dbReference>
<dbReference type="SUPFAM" id="SSF52096">
    <property type="entry name" value="ClpP/crotonase"/>
    <property type="match status" value="1"/>
</dbReference>
<evidence type="ECO:0000313" key="3">
    <source>
        <dbReference type="Proteomes" id="UP000431269"/>
    </source>
</evidence>
<dbReference type="Pfam" id="PF00378">
    <property type="entry name" value="ECH_1"/>
    <property type="match status" value="1"/>
</dbReference>
<dbReference type="KEGG" id="tsv:DSM104635_01415"/>
<gene>
    <name evidence="2" type="primary">fadB_1</name>
    <name evidence="2" type="ORF">DSM104635_01415</name>
</gene>
<dbReference type="InterPro" id="IPR014748">
    <property type="entry name" value="Enoyl-CoA_hydra_C"/>
</dbReference>
<dbReference type="PANTHER" id="PTHR42964">
    <property type="entry name" value="ENOYL-COA HYDRATASE"/>
    <property type="match status" value="1"/>
</dbReference>
<dbReference type="Gene3D" id="3.90.226.10">
    <property type="entry name" value="2-enoyl-CoA Hydratase, Chain A, domain 1"/>
    <property type="match status" value="1"/>
</dbReference>
<keyword evidence="3" id="KW-1185">Reference proteome</keyword>
<dbReference type="EC" id="4.2.1.17" evidence="2"/>
<organism evidence="2 3">
    <name type="scientific">Terricaulis silvestris</name>
    <dbReference type="NCBI Taxonomy" id="2686094"/>
    <lineage>
        <taxon>Bacteria</taxon>
        <taxon>Pseudomonadati</taxon>
        <taxon>Pseudomonadota</taxon>
        <taxon>Alphaproteobacteria</taxon>
        <taxon>Caulobacterales</taxon>
        <taxon>Caulobacteraceae</taxon>
        <taxon>Terricaulis</taxon>
    </lineage>
</organism>
<dbReference type="InterPro" id="IPR051683">
    <property type="entry name" value="Enoyl-CoA_Hydratase/Isomerase"/>
</dbReference>
<dbReference type="InterPro" id="IPR029045">
    <property type="entry name" value="ClpP/crotonase-like_dom_sf"/>
</dbReference>
<accession>A0A6I6MHX4</accession>
<dbReference type="Gene3D" id="1.10.12.10">
    <property type="entry name" value="Lyase 2-enoyl-coa Hydratase, Chain A, domain 2"/>
    <property type="match status" value="1"/>
</dbReference>
<dbReference type="Proteomes" id="UP000431269">
    <property type="component" value="Chromosome"/>
</dbReference>
<comment type="similarity">
    <text evidence="1">Belongs to the enoyl-CoA hydratase/isomerase family.</text>
</comment>
<dbReference type="PANTHER" id="PTHR42964:SF1">
    <property type="entry name" value="POLYKETIDE BIOSYNTHESIS ENOYL-COA HYDRATASE PKSH-RELATED"/>
    <property type="match status" value="1"/>
</dbReference>
<reference evidence="3" key="1">
    <citation type="submission" date="2019-12" db="EMBL/GenBank/DDBJ databases">
        <title>Complete genome of Terracaulis silvestris 0127_4.</title>
        <authorList>
            <person name="Vieira S."/>
            <person name="Riedel T."/>
            <person name="Sproer C."/>
            <person name="Pascual J."/>
            <person name="Boedeker C."/>
            <person name="Overmann J."/>
        </authorList>
    </citation>
    <scope>NUCLEOTIDE SEQUENCE [LARGE SCALE GENOMIC DNA]</scope>
    <source>
        <strain evidence="3">0127_4</strain>
    </source>
</reference>
<dbReference type="InterPro" id="IPR001753">
    <property type="entry name" value="Enoyl-CoA_hydra/iso"/>
</dbReference>
<evidence type="ECO:0000256" key="1">
    <source>
        <dbReference type="ARBA" id="ARBA00005254"/>
    </source>
</evidence>
<evidence type="ECO:0000313" key="2">
    <source>
        <dbReference type="EMBL" id="QGZ94595.1"/>
    </source>
</evidence>
<keyword evidence="2" id="KW-0456">Lyase</keyword>